<evidence type="ECO:0008006" key="5">
    <source>
        <dbReference type="Google" id="ProtNLM"/>
    </source>
</evidence>
<dbReference type="Pfam" id="PF23571">
    <property type="entry name" value="GH3_M"/>
    <property type="match status" value="1"/>
</dbReference>
<organism evidence="3 4">
    <name type="scientific">Dyadobacter arcticus</name>
    <dbReference type="NCBI Taxonomy" id="1078754"/>
    <lineage>
        <taxon>Bacteria</taxon>
        <taxon>Pseudomonadati</taxon>
        <taxon>Bacteroidota</taxon>
        <taxon>Cytophagia</taxon>
        <taxon>Cytophagales</taxon>
        <taxon>Spirosomataceae</taxon>
        <taxon>Dyadobacter</taxon>
    </lineage>
</organism>
<dbReference type="Pfam" id="PF23572">
    <property type="entry name" value="GH3_C"/>
    <property type="match status" value="1"/>
</dbReference>
<name>A0ABX0UW20_9BACT</name>
<evidence type="ECO:0000313" key="4">
    <source>
        <dbReference type="Proteomes" id="UP001179181"/>
    </source>
</evidence>
<evidence type="ECO:0000313" key="3">
    <source>
        <dbReference type="EMBL" id="NIJ56079.1"/>
    </source>
</evidence>
<dbReference type="InterPro" id="IPR004993">
    <property type="entry name" value="GH3"/>
</dbReference>
<dbReference type="Pfam" id="PF03321">
    <property type="entry name" value="GH3"/>
    <property type="match status" value="1"/>
</dbReference>
<gene>
    <name evidence="3" type="ORF">FHS68_005274</name>
</gene>
<evidence type="ECO:0000259" key="2">
    <source>
        <dbReference type="Pfam" id="PF23572"/>
    </source>
</evidence>
<protein>
    <recommendedName>
        <fullName evidence="5">GH3 auxin-responsive promoter</fullName>
    </recommendedName>
</protein>
<dbReference type="InterPro" id="IPR055378">
    <property type="entry name" value="GH3_C"/>
</dbReference>
<dbReference type="PANTHER" id="PTHR31901">
    <property type="entry name" value="GH3 DOMAIN-CONTAINING PROTEIN"/>
    <property type="match status" value="1"/>
</dbReference>
<sequence length="517" mass="59181">MVAEDRNLQILRTFVFTMGIRALLSQPLARYIVQRQKNWIARSIEVQEKWRKDLVKKASNTQFGKDHFFKDIRNYNDFKEAVPVHDYEDLKHYIARVKQGEKDILWPGQPLYFAKTSGTTSGTKYIPISSESISNHIDSARNAILTYIDETGKAAFLDKKLIFLSGSPILTDTGGVLTGRLSGISNHHVPGYLRANQMPSYDTNCIEDWETKLDRIIDETLDQPMSLISGIPPWVQMYFDRIIERTGKKVKDVFPDFSLFIYGGVNFEPYKAKLFESIGKRIDSLELYPASEGFLAYQDSQQDEGLLLLLDTGIFYEFIPVEHFFDENPERLSISDVELGCNYAVIINNNAGLWGYSLGDTVKFVSINPYKILVTGRIKHFISAFGEHVIGEEIEKALRYAMERHPEVEVVEFTVAPMVNSEAGGLPYHEWLVEFATLPVNPEQFAADIDRRLTELNIYYKDLIEGNILRQLQLTSLRKNAFIDYMRANGKLGGQNKVPRLSNDRKIADELTKMNRL</sequence>
<dbReference type="PANTHER" id="PTHR31901:SF9">
    <property type="entry name" value="GH3 DOMAIN-CONTAINING PROTEIN"/>
    <property type="match status" value="1"/>
</dbReference>
<evidence type="ECO:0000259" key="1">
    <source>
        <dbReference type="Pfam" id="PF23571"/>
    </source>
</evidence>
<comment type="caution">
    <text evidence="3">The sequence shown here is derived from an EMBL/GenBank/DDBJ whole genome shotgun (WGS) entry which is preliminary data.</text>
</comment>
<proteinExistence type="predicted"/>
<keyword evidence="4" id="KW-1185">Reference proteome</keyword>
<feature type="domain" description="GH3 C-terminal" evidence="2">
    <location>
        <begin position="392"/>
        <end position="506"/>
    </location>
</feature>
<accession>A0ABX0UW20</accession>
<feature type="domain" description="GH3 middle" evidence="1">
    <location>
        <begin position="308"/>
        <end position="369"/>
    </location>
</feature>
<dbReference type="InterPro" id="IPR055377">
    <property type="entry name" value="GH3_M"/>
</dbReference>
<dbReference type="Proteomes" id="UP001179181">
    <property type="component" value="Unassembled WGS sequence"/>
</dbReference>
<dbReference type="EMBL" id="JAASQJ010000007">
    <property type="protein sequence ID" value="NIJ56079.1"/>
    <property type="molecule type" value="Genomic_DNA"/>
</dbReference>
<reference evidence="3 4" key="1">
    <citation type="submission" date="2020-03" db="EMBL/GenBank/DDBJ databases">
        <title>Genomic Encyclopedia of Type Strains, Phase IV (KMG-IV): sequencing the most valuable type-strain genomes for metagenomic binning, comparative biology and taxonomic classification.</title>
        <authorList>
            <person name="Goeker M."/>
        </authorList>
    </citation>
    <scope>NUCLEOTIDE SEQUENCE [LARGE SCALE GENOMIC DNA]</scope>
    <source>
        <strain evidence="3 4">DSM 102865</strain>
    </source>
</reference>